<dbReference type="RefSeq" id="WP_079646030.1">
    <property type="nucleotide sequence ID" value="NZ_FUYM01000001.1"/>
</dbReference>
<proteinExistence type="predicted"/>
<reference evidence="2" key="1">
    <citation type="submission" date="2017-02" db="EMBL/GenBank/DDBJ databases">
        <authorList>
            <person name="Varghese N."/>
            <person name="Submissions S."/>
        </authorList>
    </citation>
    <scope>NUCLEOTIDE SEQUENCE [LARGE SCALE GENOMIC DNA]</scope>
    <source>
        <strain evidence="2">UM2</strain>
    </source>
</reference>
<name>A0A1T4ZQI3_9SPHN</name>
<dbReference type="Proteomes" id="UP000189818">
    <property type="component" value="Unassembled WGS sequence"/>
</dbReference>
<evidence type="ECO:0000313" key="1">
    <source>
        <dbReference type="EMBL" id="SKB24950.1"/>
    </source>
</evidence>
<dbReference type="STRING" id="439228.SAMN06295920_10131"/>
<protein>
    <submittedName>
        <fullName evidence="1">Uncharacterized protein</fullName>
    </submittedName>
</protein>
<dbReference type="OrthoDB" id="7584932at2"/>
<sequence>MNPDDDDRSMRRRELLDSLKITRTIFARAGDVARATKLELGIQMLLDQRVSDRMLDLLAQSAAIAARDAAELVPAERH</sequence>
<gene>
    <name evidence="1" type="ORF">SAMN06295920_10131</name>
</gene>
<evidence type="ECO:0000313" key="2">
    <source>
        <dbReference type="Proteomes" id="UP000189818"/>
    </source>
</evidence>
<organism evidence="1 2">
    <name type="scientific">Rhizorhabdus histidinilytica</name>
    <dbReference type="NCBI Taxonomy" id="439228"/>
    <lineage>
        <taxon>Bacteria</taxon>
        <taxon>Pseudomonadati</taxon>
        <taxon>Pseudomonadota</taxon>
        <taxon>Alphaproteobacteria</taxon>
        <taxon>Sphingomonadales</taxon>
        <taxon>Sphingomonadaceae</taxon>
        <taxon>Rhizorhabdus</taxon>
    </lineage>
</organism>
<dbReference type="EMBL" id="FUYM01000001">
    <property type="protein sequence ID" value="SKB24950.1"/>
    <property type="molecule type" value="Genomic_DNA"/>
</dbReference>
<dbReference type="AlphaFoldDB" id="A0A1T4ZQI3"/>
<keyword evidence="2" id="KW-1185">Reference proteome</keyword>
<accession>A0A1T4ZQI3</accession>